<evidence type="ECO:0000259" key="3">
    <source>
        <dbReference type="PROSITE" id="PS51186"/>
    </source>
</evidence>
<dbReference type="EMBL" id="RJMB01000005">
    <property type="protein sequence ID" value="RNL85695.1"/>
    <property type="molecule type" value="Genomic_DNA"/>
</dbReference>
<proteinExistence type="predicted"/>
<name>A0A3N0ECZ7_9ACTN</name>
<feature type="domain" description="N-acetyltransferase" evidence="3">
    <location>
        <begin position="10"/>
        <end position="174"/>
    </location>
</feature>
<dbReference type="InterPro" id="IPR050832">
    <property type="entry name" value="Bact_Acetyltransf"/>
</dbReference>
<dbReference type="CDD" id="cd04301">
    <property type="entry name" value="NAT_SF"/>
    <property type="match status" value="1"/>
</dbReference>
<dbReference type="PANTHER" id="PTHR43877">
    <property type="entry name" value="AMINOALKYLPHOSPHONATE N-ACETYLTRANSFERASE-RELATED-RELATED"/>
    <property type="match status" value="1"/>
</dbReference>
<evidence type="ECO:0000313" key="5">
    <source>
        <dbReference type="Proteomes" id="UP000269198"/>
    </source>
</evidence>
<evidence type="ECO:0000313" key="4">
    <source>
        <dbReference type="EMBL" id="RNL85695.1"/>
    </source>
</evidence>
<dbReference type="GO" id="GO:0016747">
    <property type="term" value="F:acyltransferase activity, transferring groups other than amino-acyl groups"/>
    <property type="evidence" value="ECO:0007669"/>
    <property type="project" value="InterPro"/>
</dbReference>
<protein>
    <submittedName>
        <fullName evidence="4">N-acetyltransferase</fullName>
    </submittedName>
</protein>
<dbReference type="OrthoDB" id="572496at2"/>
<keyword evidence="2" id="KW-0012">Acyltransferase</keyword>
<dbReference type="Proteomes" id="UP000269198">
    <property type="component" value="Unassembled WGS sequence"/>
</dbReference>
<evidence type="ECO:0000256" key="1">
    <source>
        <dbReference type="ARBA" id="ARBA00022679"/>
    </source>
</evidence>
<keyword evidence="1 4" id="KW-0808">Transferase</keyword>
<dbReference type="Pfam" id="PF00583">
    <property type="entry name" value="Acetyltransf_1"/>
    <property type="match status" value="1"/>
</dbReference>
<dbReference type="Gene3D" id="3.40.630.30">
    <property type="match status" value="1"/>
</dbReference>
<dbReference type="InterPro" id="IPR016181">
    <property type="entry name" value="Acyl_CoA_acyltransferase"/>
</dbReference>
<dbReference type="PROSITE" id="PS51186">
    <property type="entry name" value="GNAT"/>
    <property type="match status" value="1"/>
</dbReference>
<dbReference type="SUPFAM" id="SSF55729">
    <property type="entry name" value="Acyl-CoA N-acyltransferases (Nat)"/>
    <property type="match status" value="1"/>
</dbReference>
<organism evidence="4 5">
    <name type="scientific">Halostreptopolyspora alba</name>
    <dbReference type="NCBI Taxonomy" id="2487137"/>
    <lineage>
        <taxon>Bacteria</taxon>
        <taxon>Bacillati</taxon>
        <taxon>Actinomycetota</taxon>
        <taxon>Actinomycetes</taxon>
        <taxon>Streptosporangiales</taxon>
        <taxon>Nocardiopsidaceae</taxon>
        <taxon>Halostreptopolyspora</taxon>
    </lineage>
</organism>
<dbReference type="InterPro" id="IPR000182">
    <property type="entry name" value="GNAT_dom"/>
</dbReference>
<keyword evidence="5" id="KW-1185">Reference proteome</keyword>
<accession>A0A3N0ECZ7</accession>
<sequence length="174" mass="18591">MSWEPTVTSAAIRLGVSADVPRLAEVSRAAFTLFGRAGLELPADDPEAEFAGGGRTLVAELPGGDGEPLVVGFAWLVELDGDAHLAEISVHPDHGRQGVGSALLEAACADAAERGLGAMTLTTFRDLPFNGPWYTRMGFAELPREQWGVELAAQWRAEESLLVAPRVVMRRGLR</sequence>
<evidence type="ECO:0000256" key="2">
    <source>
        <dbReference type="ARBA" id="ARBA00023315"/>
    </source>
</evidence>
<reference evidence="4 5" key="1">
    <citation type="submission" date="2018-11" db="EMBL/GenBank/DDBJ databases">
        <title>The genome draft of YIM 96095.</title>
        <authorList>
            <person name="Tang S.-K."/>
            <person name="Chunyu W.-X."/>
            <person name="Feng Y.-Z."/>
        </authorList>
    </citation>
    <scope>NUCLEOTIDE SEQUENCE [LARGE SCALE GENOMIC DNA]</scope>
    <source>
        <strain evidence="4 5">YIM 96095</strain>
    </source>
</reference>
<comment type="caution">
    <text evidence="4">The sequence shown here is derived from an EMBL/GenBank/DDBJ whole genome shotgun (WGS) entry which is preliminary data.</text>
</comment>
<gene>
    <name evidence="4" type="ORF">EFW17_06895</name>
</gene>
<dbReference type="AlphaFoldDB" id="A0A3N0ECZ7"/>